<reference evidence="2" key="1">
    <citation type="journal article" date="2023" name="GigaByte">
        <title>Genome assembly of the bearded iris, Iris pallida Lam.</title>
        <authorList>
            <person name="Bruccoleri R.E."/>
            <person name="Oakeley E.J."/>
            <person name="Faust A.M.E."/>
            <person name="Altorfer M."/>
            <person name="Dessus-Babus S."/>
            <person name="Burckhardt D."/>
            <person name="Oertli M."/>
            <person name="Naumann U."/>
            <person name="Petersen F."/>
            <person name="Wong J."/>
        </authorList>
    </citation>
    <scope>NUCLEOTIDE SEQUENCE</scope>
    <source>
        <strain evidence="2">GSM-AAB239-AS_SAM_17_03QT</strain>
    </source>
</reference>
<dbReference type="Proteomes" id="UP001140949">
    <property type="component" value="Unassembled WGS sequence"/>
</dbReference>
<proteinExistence type="predicted"/>
<comment type="caution">
    <text evidence="2">The sequence shown here is derived from an EMBL/GenBank/DDBJ whole genome shotgun (WGS) entry which is preliminary data.</text>
</comment>
<dbReference type="EMBL" id="JANAVB010041219">
    <property type="protein sequence ID" value="KAJ6796594.1"/>
    <property type="molecule type" value="Genomic_DNA"/>
</dbReference>
<evidence type="ECO:0000313" key="2">
    <source>
        <dbReference type="EMBL" id="KAJ6796594.1"/>
    </source>
</evidence>
<sequence length="42" mass="5046">MLLPPPRRLLFHKLLQGMDRKQFLPPTNRRRLRAPPATPRRC</sequence>
<keyword evidence="3" id="KW-1185">Reference proteome</keyword>
<dbReference type="AlphaFoldDB" id="A0AAX6DXW4"/>
<gene>
    <name evidence="2" type="ORF">M6B38_219295</name>
</gene>
<evidence type="ECO:0000313" key="3">
    <source>
        <dbReference type="Proteomes" id="UP001140949"/>
    </source>
</evidence>
<accession>A0AAX6DXW4</accession>
<feature type="region of interest" description="Disordered" evidence="1">
    <location>
        <begin position="21"/>
        <end position="42"/>
    </location>
</feature>
<name>A0AAX6DXW4_IRIPA</name>
<organism evidence="2 3">
    <name type="scientific">Iris pallida</name>
    <name type="common">Sweet iris</name>
    <dbReference type="NCBI Taxonomy" id="29817"/>
    <lineage>
        <taxon>Eukaryota</taxon>
        <taxon>Viridiplantae</taxon>
        <taxon>Streptophyta</taxon>
        <taxon>Embryophyta</taxon>
        <taxon>Tracheophyta</taxon>
        <taxon>Spermatophyta</taxon>
        <taxon>Magnoliopsida</taxon>
        <taxon>Liliopsida</taxon>
        <taxon>Asparagales</taxon>
        <taxon>Iridaceae</taxon>
        <taxon>Iridoideae</taxon>
        <taxon>Irideae</taxon>
        <taxon>Iris</taxon>
    </lineage>
</organism>
<protein>
    <submittedName>
        <fullName evidence="2">Non-specific lipid-transfer protein-like protein</fullName>
    </submittedName>
</protein>
<evidence type="ECO:0000256" key="1">
    <source>
        <dbReference type="SAM" id="MobiDB-lite"/>
    </source>
</evidence>
<reference evidence="2" key="2">
    <citation type="submission" date="2023-04" db="EMBL/GenBank/DDBJ databases">
        <authorList>
            <person name="Bruccoleri R.E."/>
            <person name="Oakeley E.J."/>
            <person name="Faust A.-M."/>
            <person name="Dessus-Babus S."/>
            <person name="Altorfer M."/>
            <person name="Burckhardt D."/>
            <person name="Oertli M."/>
            <person name="Naumann U."/>
            <person name="Petersen F."/>
            <person name="Wong J."/>
        </authorList>
    </citation>
    <scope>NUCLEOTIDE SEQUENCE</scope>
    <source>
        <strain evidence="2">GSM-AAB239-AS_SAM_17_03QT</strain>
        <tissue evidence="2">Leaf</tissue>
    </source>
</reference>